<protein>
    <submittedName>
        <fullName evidence="2">Uncharacterized protein</fullName>
    </submittedName>
</protein>
<keyword evidence="3" id="KW-1185">Reference proteome</keyword>
<organism evidence="2 3">
    <name type="scientific">Electrophorus electricus</name>
    <name type="common">Electric eel</name>
    <name type="synonym">Gymnotus electricus</name>
    <dbReference type="NCBI Taxonomy" id="8005"/>
    <lineage>
        <taxon>Eukaryota</taxon>
        <taxon>Metazoa</taxon>
        <taxon>Chordata</taxon>
        <taxon>Craniata</taxon>
        <taxon>Vertebrata</taxon>
        <taxon>Euteleostomi</taxon>
        <taxon>Actinopterygii</taxon>
        <taxon>Neopterygii</taxon>
        <taxon>Teleostei</taxon>
        <taxon>Ostariophysi</taxon>
        <taxon>Gymnotiformes</taxon>
        <taxon>Gymnotoidei</taxon>
        <taxon>Gymnotidae</taxon>
        <taxon>Electrophorus</taxon>
    </lineage>
</organism>
<evidence type="ECO:0000256" key="1">
    <source>
        <dbReference type="SAM" id="MobiDB-lite"/>
    </source>
</evidence>
<dbReference type="AlphaFoldDB" id="A0AAY5F2Z1"/>
<dbReference type="Ensembl" id="ENSEEET00000059187.1">
    <property type="protein sequence ID" value="ENSEEEP00000063418.1"/>
    <property type="gene ID" value="ENSEEEG00000028658.1"/>
</dbReference>
<accession>A0AAY5F2Z1</accession>
<feature type="region of interest" description="Disordered" evidence="1">
    <location>
        <begin position="1"/>
        <end position="24"/>
    </location>
</feature>
<name>A0AAY5F2Z1_ELEEL</name>
<dbReference type="Proteomes" id="UP000314983">
    <property type="component" value="Chromosome 8"/>
</dbReference>
<reference evidence="2 3" key="1">
    <citation type="submission" date="2020-05" db="EMBL/GenBank/DDBJ databases">
        <title>Electrophorus electricus (electric eel) genome, fEleEle1, primary haplotype.</title>
        <authorList>
            <person name="Myers G."/>
            <person name="Meyer A."/>
            <person name="Fedrigo O."/>
            <person name="Formenti G."/>
            <person name="Rhie A."/>
            <person name="Tracey A."/>
            <person name="Sims Y."/>
            <person name="Jarvis E.D."/>
        </authorList>
    </citation>
    <scope>NUCLEOTIDE SEQUENCE [LARGE SCALE GENOMIC DNA]</scope>
</reference>
<feature type="compositionally biased region" description="Pro residues" evidence="1">
    <location>
        <begin position="1"/>
        <end position="22"/>
    </location>
</feature>
<reference evidence="2" key="3">
    <citation type="submission" date="2025-09" db="UniProtKB">
        <authorList>
            <consortium name="Ensembl"/>
        </authorList>
    </citation>
    <scope>IDENTIFICATION</scope>
</reference>
<evidence type="ECO:0000313" key="3">
    <source>
        <dbReference type="Proteomes" id="UP000314983"/>
    </source>
</evidence>
<reference evidence="2" key="2">
    <citation type="submission" date="2025-08" db="UniProtKB">
        <authorList>
            <consortium name="Ensembl"/>
        </authorList>
    </citation>
    <scope>IDENTIFICATION</scope>
</reference>
<proteinExistence type="predicted"/>
<evidence type="ECO:0000313" key="2">
    <source>
        <dbReference type="Ensembl" id="ENSEEEP00000063418.1"/>
    </source>
</evidence>
<sequence length="65" mass="6952">IQILSQPPPPPPPPRPDVPGPPASHFRCFSSLSTPLEPGPSAGVCRLEVWLLRNILSSPFSASVR</sequence>
<dbReference type="GeneTree" id="ENSGT00980000202516"/>